<dbReference type="GO" id="GO:0032259">
    <property type="term" value="P:methylation"/>
    <property type="evidence" value="ECO:0007669"/>
    <property type="project" value="UniProtKB-KW"/>
</dbReference>
<dbReference type="EC" id="2.1.1.72" evidence="4"/>
<keyword evidence="4" id="KW-0808">Transferase</keyword>
<proteinExistence type="predicted"/>
<keyword evidence="1" id="KW-0680">Restriction system</keyword>
<protein>
    <submittedName>
        <fullName evidence="4">Type I restriction enzyme M protein</fullName>
        <ecNumber evidence="4">2.1.1.72</ecNumber>
    </submittedName>
</protein>
<keyword evidence="5" id="KW-1185">Reference proteome</keyword>
<evidence type="ECO:0000256" key="1">
    <source>
        <dbReference type="ARBA" id="ARBA00022747"/>
    </source>
</evidence>
<dbReference type="EMBL" id="JANUCP010000001">
    <property type="protein sequence ID" value="MCS3918311.1"/>
    <property type="molecule type" value="Genomic_DNA"/>
</dbReference>
<gene>
    <name evidence="4" type="ORF">M2350_000708</name>
</gene>
<dbReference type="CDD" id="cd02440">
    <property type="entry name" value="AdoMet_MTases"/>
    <property type="match status" value="1"/>
</dbReference>
<evidence type="ECO:0000313" key="4">
    <source>
        <dbReference type="EMBL" id="MCS3918311.1"/>
    </source>
</evidence>
<organism evidence="4 5">
    <name type="scientific">Candidatus Fervidibacter sacchari</name>
    <dbReference type="NCBI Taxonomy" id="1448929"/>
    <lineage>
        <taxon>Bacteria</taxon>
        <taxon>Candidatus Fervidibacterota</taxon>
        <taxon>Candidatus Fervidibacter</taxon>
    </lineage>
</organism>
<evidence type="ECO:0000259" key="3">
    <source>
        <dbReference type="Pfam" id="PF02384"/>
    </source>
</evidence>
<feature type="domain" description="DNA methylase adenine-specific" evidence="3">
    <location>
        <begin position="24"/>
        <end position="242"/>
    </location>
</feature>
<dbReference type="SUPFAM" id="SSF116734">
    <property type="entry name" value="DNA methylase specificity domain"/>
    <property type="match status" value="1"/>
</dbReference>
<dbReference type="SUPFAM" id="SSF53335">
    <property type="entry name" value="S-adenosyl-L-methionine-dependent methyltransferases"/>
    <property type="match status" value="1"/>
</dbReference>
<sequence length="476" mass="53640">MLMGEQRSFPFAPFKQSQREKHFQRREKVFGQFFTPARLAAWMVEVVATLLPRHTAALDPACGDGAFLLPLLQKGFSEVWGVDLDVDLLNECRQRCSDGRLTLKHGNALKMLFELQGKFDAIVTNPPFSAKYGRVTDPLLLRLFELGRGRASEAIEVLFLELCVRALRDEGVLAIILPEGIFANLPMQRVRAWICRHTTPLAVVSLSRNFFPAKSCILIARKLPSTANAQVLLAHVETDDDLQTIAQDLLHGKGVRRPVFELLENMAPLHHLNSLSQPCAFPLRPLGEFLTETRCGSTLYGAQRKFVQSGIPFVSAKTVTPFGIDLKRDGRFVEEGSPMDKLQARTRIGDVLFVRVGVGCIGRVAVVLCDDETGVADDYIYILRFKPDMLPEFFALYAQTRFFRQQLEKFKRGTGTVTVPQKALRQILVPILPLPIQQKFAQAYRDLHNRFRQGQTPDNELQNLVAQLERILEGSE</sequence>
<keyword evidence="2" id="KW-0238">DNA-binding</keyword>
<dbReference type="PROSITE" id="PS00092">
    <property type="entry name" value="N6_MTASE"/>
    <property type="match status" value="1"/>
</dbReference>
<dbReference type="Proteomes" id="UP001204798">
    <property type="component" value="Unassembled WGS sequence"/>
</dbReference>
<comment type="caution">
    <text evidence="4">The sequence shown here is derived from an EMBL/GenBank/DDBJ whole genome shotgun (WGS) entry which is preliminary data.</text>
</comment>
<dbReference type="InterPro" id="IPR003356">
    <property type="entry name" value="DNA_methylase_A-5"/>
</dbReference>
<dbReference type="PANTHER" id="PTHR42998:SF1">
    <property type="entry name" value="TYPE I RESTRICTION ENZYME HINDI METHYLASE SUBUNIT"/>
    <property type="match status" value="1"/>
</dbReference>
<name>A0ABT2ELG5_9BACT</name>
<dbReference type="RefSeq" id="WP_259093974.1">
    <property type="nucleotide sequence ID" value="NZ_CP130454.1"/>
</dbReference>
<dbReference type="InterPro" id="IPR029063">
    <property type="entry name" value="SAM-dependent_MTases_sf"/>
</dbReference>
<dbReference type="Gene3D" id="3.90.220.20">
    <property type="entry name" value="DNA methylase specificity domains"/>
    <property type="match status" value="1"/>
</dbReference>
<evidence type="ECO:0000256" key="2">
    <source>
        <dbReference type="ARBA" id="ARBA00023125"/>
    </source>
</evidence>
<dbReference type="GO" id="GO:0009007">
    <property type="term" value="F:site-specific DNA-methyltransferase (adenine-specific) activity"/>
    <property type="evidence" value="ECO:0007669"/>
    <property type="project" value="UniProtKB-EC"/>
</dbReference>
<dbReference type="InterPro" id="IPR052916">
    <property type="entry name" value="Type-I_RE_MTase_Subunit"/>
</dbReference>
<accession>A0ABT2ELG5</accession>
<keyword evidence="4" id="KW-0489">Methyltransferase</keyword>
<reference evidence="4 5" key="1">
    <citation type="submission" date="2022-08" db="EMBL/GenBank/DDBJ databases">
        <title>Bacterial and archaeal communities from various locations to study Microbial Dark Matter (Phase II).</title>
        <authorList>
            <person name="Stepanauskas R."/>
        </authorList>
    </citation>
    <scope>NUCLEOTIDE SEQUENCE [LARGE SCALE GENOMIC DNA]</scope>
    <source>
        <strain evidence="4 5">PD1</strain>
    </source>
</reference>
<dbReference type="PANTHER" id="PTHR42998">
    <property type="entry name" value="TYPE I RESTRICTION ENZYME HINDVIIP M PROTEIN-RELATED"/>
    <property type="match status" value="1"/>
</dbReference>
<dbReference type="InterPro" id="IPR044946">
    <property type="entry name" value="Restrct_endonuc_typeI_TRD_sf"/>
</dbReference>
<dbReference type="InterPro" id="IPR002052">
    <property type="entry name" value="DNA_methylase_N6_adenine_CS"/>
</dbReference>
<dbReference type="PRINTS" id="PR00507">
    <property type="entry name" value="N12N6MTFRASE"/>
</dbReference>
<dbReference type="Pfam" id="PF02384">
    <property type="entry name" value="N6_Mtase"/>
    <property type="match status" value="1"/>
</dbReference>
<dbReference type="Gene3D" id="3.40.50.150">
    <property type="entry name" value="Vaccinia Virus protein VP39"/>
    <property type="match status" value="1"/>
</dbReference>
<evidence type="ECO:0000313" key="5">
    <source>
        <dbReference type="Proteomes" id="UP001204798"/>
    </source>
</evidence>